<protein>
    <submittedName>
        <fullName evidence="5">Putative peptidase M20</fullName>
    </submittedName>
</protein>
<dbReference type="Gene3D" id="3.30.70.360">
    <property type="match status" value="1"/>
</dbReference>
<keyword evidence="6" id="KW-1185">Reference proteome</keyword>
<evidence type="ECO:0000256" key="3">
    <source>
        <dbReference type="ARBA" id="ARBA00022801"/>
    </source>
</evidence>
<dbReference type="SUPFAM" id="SSF53187">
    <property type="entry name" value="Zn-dependent exopeptidases"/>
    <property type="match status" value="1"/>
</dbReference>
<dbReference type="GO" id="GO:0006508">
    <property type="term" value="P:proteolysis"/>
    <property type="evidence" value="ECO:0007669"/>
    <property type="project" value="UniProtKB-KW"/>
</dbReference>
<reference evidence="5 6" key="1">
    <citation type="journal article" date="2014" name="Int. J. Syst. Evol. Microbiol.">
        <title>Nitrososphaera viennensis gen. nov., sp. nov., an aerobic and mesophilic, ammonia-oxidizing archaeon from soil and a member of the archaeal phylum Thaumarchaeota.</title>
        <authorList>
            <person name="Stieglmeier M."/>
            <person name="Klingl A."/>
            <person name="Alves R.J."/>
            <person name="Rittmann S.K."/>
            <person name="Melcher M."/>
            <person name="Leisch N."/>
            <person name="Schleper C."/>
        </authorList>
    </citation>
    <scope>NUCLEOTIDE SEQUENCE [LARGE SCALE GENOMIC DNA]</scope>
    <source>
        <strain evidence="5">EN76</strain>
    </source>
</reference>
<dbReference type="InterPro" id="IPR051458">
    <property type="entry name" value="Cyt/Met_Dipeptidase"/>
</dbReference>
<keyword evidence="2" id="KW-0479">Metal-binding</keyword>
<dbReference type="NCBIfam" id="NF005034">
    <property type="entry name" value="PRK06446.1"/>
    <property type="match status" value="1"/>
</dbReference>
<dbReference type="Pfam" id="PF07687">
    <property type="entry name" value="M20_dimer"/>
    <property type="match status" value="1"/>
</dbReference>
<evidence type="ECO:0000259" key="4">
    <source>
        <dbReference type="Pfam" id="PF07687"/>
    </source>
</evidence>
<keyword evidence="1" id="KW-0645">Protease</keyword>
<dbReference type="KEGG" id="nvn:NVIE_028190"/>
<proteinExistence type="predicted"/>
<dbReference type="HOGENOM" id="CLU_029469_2_1_2"/>
<organism evidence="5 6">
    <name type="scientific">Nitrososphaera viennensis EN76</name>
    <dbReference type="NCBI Taxonomy" id="926571"/>
    <lineage>
        <taxon>Archaea</taxon>
        <taxon>Nitrososphaerota</taxon>
        <taxon>Nitrososphaeria</taxon>
        <taxon>Nitrososphaerales</taxon>
        <taxon>Nitrososphaeraceae</taxon>
        <taxon>Nitrososphaera</taxon>
    </lineage>
</organism>
<dbReference type="GO" id="GO:0046872">
    <property type="term" value="F:metal ion binding"/>
    <property type="evidence" value="ECO:0007669"/>
    <property type="project" value="UniProtKB-KW"/>
</dbReference>
<dbReference type="GO" id="GO:0008233">
    <property type="term" value="F:peptidase activity"/>
    <property type="evidence" value="ECO:0007669"/>
    <property type="project" value="UniProtKB-KW"/>
</dbReference>
<dbReference type="EMBL" id="CP007536">
    <property type="protein sequence ID" value="AIC17093.1"/>
    <property type="molecule type" value="Genomic_DNA"/>
</dbReference>
<evidence type="ECO:0000256" key="1">
    <source>
        <dbReference type="ARBA" id="ARBA00022670"/>
    </source>
</evidence>
<dbReference type="STRING" id="926571.NVIE_028190"/>
<dbReference type="AlphaFoldDB" id="A0A060HNP7"/>
<feature type="domain" description="Peptidase M20 dimerisation" evidence="4">
    <location>
        <begin position="221"/>
        <end position="378"/>
    </location>
</feature>
<dbReference type="PANTHER" id="PTHR43270">
    <property type="entry name" value="BETA-ALA-HIS DIPEPTIDASE"/>
    <property type="match status" value="1"/>
</dbReference>
<sequence length="484" mass="53926">MRSQLNSVPESNLYFQYLECYRLLMMTIDSLVDAGMNDLISDLQALIRQPSVSAKKVGLVECANLVAKMMQKAGINSEVLYLDDDDKTVPPIVYGEVKSRANPAAKTLLFYNHYDVQPEEPLELWEDEPFSGTVKDNKVFGRGSADDKGELITRIKAVEYFLKETGDVPCNIKFMVEGEEEVGSVHVEQYLKKYEEKLACDGVIWEFGYVDAKDRPIISLGMKGLLYVELIATGPSRDAHSSLAVLIENPAWRLVSALSTMRDEKSGRVTIKDWYKEVRPFTKQELAVISREPFDEGEFKNEYGIRRFVAGARGKDAKKALVGMPTCNIAGFDSGYIGEGAKTVLPARARAKIDFRLVPGMVPERQLARLKRHLKDHGFSDIQVNFIHGEAAARTPISDPFVKKVDEAARKAFGSSIRSVSSAGTGPMYSFVKVLKAPCISVGSTYMFARIHSPNEFARIDLLNKCTKCMGRIIEKFAAQDTLG</sequence>
<evidence type="ECO:0000313" key="5">
    <source>
        <dbReference type="EMBL" id="AIC17093.1"/>
    </source>
</evidence>
<evidence type="ECO:0000313" key="6">
    <source>
        <dbReference type="Proteomes" id="UP000027093"/>
    </source>
</evidence>
<dbReference type="Pfam" id="PF01546">
    <property type="entry name" value="Peptidase_M20"/>
    <property type="match status" value="1"/>
</dbReference>
<dbReference type="InterPro" id="IPR011650">
    <property type="entry name" value="Peptidase_M20_dimer"/>
</dbReference>
<name>A0A060HNP7_9ARCH</name>
<dbReference type="PANTHER" id="PTHR43270:SF8">
    <property type="entry name" value="DI- AND TRIPEPTIDASE DUG2-RELATED"/>
    <property type="match status" value="1"/>
</dbReference>
<dbReference type="Proteomes" id="UP000027093">
    <property type="component" value="Chromosome"/>
</dbReference>
<gene>
    <name evidence="5" type="ORF">NVIE_028190</name>
</gene>
<keyword evidence="3" id="KW-0378">Hydrolase</keyword>
<evidence type="ECO:0000256" key="2">
    <source>
        <dbReference type="ARBA" id="ARBA00022723"/>
    </source>
</evidence>
<dbReference type="InterPro" id="IPR002933">
    <property type="entry name" value="Peptidase_M20"/>
</dbReference>
<dbReference type="Gene3D" id="3.40.630.10">
    <property type="entry name" value="Zn peptidases"/>
    <property type="match status" value="1"/>
</dbReference>
<accession>A0A060HNP7</accession>